<comment type="caution">
    <text evidence="1">The sequence shown here is derived from an EMBL/GenBank/DDBJ whole genome shotgun (WGS) entry which is preliminary data.</text>
</comment>
<keyword evidence="2" id="KW-1185">Reference proteome</keyword>
<proteinExistence type="predicted"/>
<sequence length="46" mass="5013">LAVGVPCCDIVVLLIDPTFISGLRQMHLEYRTLGVVEGQDIGRESV</sequence>
<evidence type="ECO:0000313" key="2">
    <source>
        <dbReference type="Proteomes" id="UP000886998"/>
    </source>
</evidence>
<organism evidence="1 2">
    <name type="scientific">Trichonephila inaurata madagascariensis</name>
    <dbReference type="NCBI Taxonomy" id="2747483"/>
    <lineage>
        <taxon>Eukaryota</taxon>
        <taxon>Metazoa</taxon>
        <taxon>Ecdysozoa</taxon>
        <taxon>Arthropoda</taxon>
        <taxon>Chelicerata</taxon>
        <taxon>Arachnida</taxon>
        <taxon>Araneae</taxon>
        <taxon>Araneomorphae</taxon>
        <taxon>Entelegynae</taxon>
        <taxon>Araneoidea</taxon>
        <taxon>Nephilidae</taxon>
        <taxon>Trichonephila</taxon>
        <taxon>Trichonephila inaurata</taxon>
    </lineage>
</organism>
<reference evidence="1" key="1">
    <citation type="submission" date="2020-08" db="EMBL/GenBank/DDBJ databases">
        <title>Multicomponent nature underlies the extraordinary mechanical properties of spider dragline silk.</title>
        <authorList>
            <person name="Kono N."/>
            <person name="Nakamura H."/>
            <person name="Mori M."/>
            <person name="Yoshida Y."/>
            <person name="Ohtoshi R."/>
            <person name="Malay A.D."/>
            <person name="Moran D.A.P."/>
            <person name="Tomita M."/>
            <person name="Numata K."/>
            <person name="Arakawa K."/>
        </authorList>
    </citation>
    <scope>NUCLEOTIDE SEQUENCE</scope>
</reference>
<gene>
    <name evidence="1" type="ORF">TNIN_253271</name>
</gene>
<feature type="non-terminal residue" evidence="1">
    <location>
        <position position="1"/>
    </location>
</feature>
<name>A0A8X6XR02_9ARAC</name>
<accession>A0A8X6XR02</accession>
<evidence type="ECO:0000313" key="1">
    <source>
        <dbReference type="EMBL" id="GFY58582.1"/>
    </source>
</evidence>
<dbReference type="EMBL" id="BMAV01012168">
    <property type="protein sequence ID" value="GFY58582.1"/>
    <property type="molecule type" value="Genomic_DNA"/>
</dbReference>
<protein>
    <submittedName>
        <fullName evidence="1">Uncharacterized protein</fullName>
    </submittedName>
</protein>
<dbReference type="Proteomes" id="UP000886998">
    <property type="component" value="Unassembled WGS sequence"/>
</dbReference>
<dbReference type="AlphaFoldDB" id="A0A8X6XR02"/>